<reference evidence="4" key="1">
    <citation type="submission" date="2021-01" db="EMBL/GenBank/DDBJ databases">
        <title>Modified the classification status of verrucomicrobia.</title>
        <authorList>
            <person name="Feng X."/>
        </authorList>
    </citation>
    <scope>NUCLEOTIDE SEQUENCE</scope>
    <source>
        <strain evidence="4">KCTC 12986</strain>
    </source>
</reference>
<proteinExistence type="predicted"/>
<dbReference type="AlphaFoldDB" id="A0A934RU41"/>
<gene>
    <name evidence="4" type="ORF">JIN78_13395</name>
</gene>
<organism evidence="4 5">
    <name type="scientific">Roseibacillus ishigakijimensis</name>
    <dbReference type="NCBI Taxonomy" id="454146"/>
    <lineage>
        <taxon>Bacteria</taxon>
        <taxon>Pseudomonadati</taxon>
        <taxon>Verrucomicrobiota</taxon>
        <taxon>Verrucomicrobiia</taxon>
        <taxon>Verrucomicrobiales</taxon>
        <taxon>Verrucomicrobiaceae</taxon>
        <taxon>Roseibacillus</taxon>
    </lineage>
</organism>
<evidence type="ECO:0000259" key="3">
    <source>
        <dbReference type="Pfam" id="PF07484"/>
    </source>
</evidence>
<evidence type="ECO:0000256" key="2">
    <source>
        <dbReference type="SAM" id="SignalP"/>
    </source>
</evidence>
<evidence type="ECO:0000313" key="4">
    <source>
        <dbReference type="EMBL" id="MBK1835059.1"/>
    </source>
</evidence>
<feature type="domain" description="Phage tail collar" evidence="3">
    <location>
        <begin position="212"/>
        <end position="270"/>
    </location>
</feature>
<sequence length="396" mass="41965">MKLAALILLFPGMGFATPSLLPFQGHLTAASGQAIADGPKVVQFKIYDAPVSGNAVWAGEVHKLSVNGGLVNTILGTKTSLSGVDFAESLYLEITVDADGSETITAADPPLLPRQVLLPSVFAVEAAEARELDGSDWSLILDFDEEGDPASGKLKPSVLQENSIPASSIVADNRIVKEQLADESVGTLEIVNGSIKEEDLEVELLRKLNPPGTIQAFAGTTPPDGWLMCDGSVVTQVEYPHLWDAIGTSHGTGGESEGDFNLPDYRGRFLRGTDDPDGPEGEEYAAAGLDPNASDAQRPAMAPNGNAGNRVGSVQADEFKEHAHRLWANRTFVGAGNVGFDHPDAQYRTDISITGRNSNASPAYVNSNAVGRKLMEVSGGPETRPKNANVNFIIKY</sequence>
<dbReference type="InterPro" id="IPR037053">
    <property type="entry name" value="Phage_tail_collar_dom_sf"/>
</dbReference>
<evidence type="ECO:0000313" key="5">
    <source>
        <dbReference type="Proteomes" id="UP000604083"/>
    </source>
</evidence>
<feature type="region of interest" description="Disordered" evidence="1">
    <location>
        <begin position="270"/>
        <end position="311"/>
    </location>
</feature>
<dbReference type="InterPro" id="IPR011083">
    <property type="entry name" value="Phage_tail_collar_dom"/>
</dbReference>
<dbReference type="SUPFAM" id="SSF88874">
    <property type="entry name" value="Receptor-binding domain of short tail fibre protein gp12"/>
    <property type="match status" value="1"/>
</dbReference>
<name>A0A934RU41_9BACT</name>
<dbReference type="Proteomes" id="UP000604083">
    <property type="component" value="Unassembled WGS sequence"/>
</dbReference>
<protein>
    <submittedName>
        <fullName evidence="4">Tail fiber protein</fullName>
    </submittedName>
</protein>
<keyword evidence="2" id="KW-0732">Signal</keyword>
<dbReference type="EMBL" id="JAENIO010000039">
    <property type="protein sequence ID" value="MBK1835059.1"/>
    <property type="molecule type" value="Genomic_DNA"/>
</dbReference>
<feature type="chain" id="PRO_5037713552" evidence="2">
    <location>
        <begin position="17"/>
        <end position="396"/>
    </location>
</feature>
<comment type="caution">
    <text evidence="4">The sequence shown here is derived from an EMBL/GenBank/DDBJ whole genome shotgun (WGS) entry which is preliminary data.</text>
</comment>
<dbReference type="Pfam" id="PF07484">
    <property type="entry name" value="Collar"/>
    <property type="match status" value="1"/>
</dbReference>
<accession>A0A934RU41</accession>
<feature type="signal peptide" evidence="2">
    <location>
        <begin position="1"/>
        <end position="16"/>
    </location>
</feature>
<dbReference type="RefSeq" id="WP_200392495.1">
    <property type="nucleotide sequence ID" value="NZ_JAENIO010000039.1"/>
</dbReference>
<keyword evidence="5" id="KW-1185">Reference proteome</keyword>
<evidence type="ECO:0000256" key="1">
    <source>
        <dbReference type="SAM" id="MobiDB-lite"/>
    </source>
</evidence>
<dbReference type="Gene3D" id="3.90.1340.10">
    <property type="entry name" value="Phage tail collar domain"/>
    <property type="match status" value="1"/>
</dbReference>